<feature type="region of interest" description="Disordered" evidence="1">
    <location>
        <begin position="79"/>
        <end position="202"/>
    </location>
</feature>
<dbReference type="Proteomes" id="UP001583172">
    <property type="component" value="Unassembled WGS sequence"/>
</dbReference>
<name>A0ABR3VLC8_HUMIN</name>
<feature type="compositionally biased region" description="Acidic residues" evidence="1">
    <location>
        <begin position="112"/>
        <end position="128"/>
    </location>
</feature>
<gene>
    <name evidence="2" type="ORF">VTJ49DRAFT_4473</name>
</gene>
<feature type="compositionally biased region" description="Basic and acidic residues" evidence="1">
    <location>
        <begin position="137"/>
        <end position="148"/>
    </location>
</feature>
<evidence type="ECO:0000256" key="1">
    <source>
        <dbReference type="SAM" id="MobiDB-lite"/>
    </source>
</evidence>
<protein>
    <submittedName>
        <fullName evidence="2">Uncharacterized protein</fullName>
    </submittedName>
</protein>
<organism evidence="2 3">
    <name type="scientific">Humicola insolens</name>
    <name type="common">Soft-rot fungus</name>
    <dbReference type="NCBI Taxonomy" id="85995"/>
    <lineage>
        <taxon>Eukaryota</taxon>
        <taxon>Fungi</taxon>
        <taxon>Dikarya</taxon>
        <taxon>Ascomycota</taxon>
        <taxon>Pezizomycotina</taxon>
        <taxon>Sordariomycetes</taxon>
        <taxon>Sordariomycetidae</taxon>
        <taxon>Sordariales</taxon>
        <taxon>Chaetomiaceae</taxon>
        <taxon>Mycothermus</taxon>
    </lineage>
</organism>
<dbReference type="EMBL" id="JAZGSY010000035">
    <property type="protein sequence ID" value="KAL1842694.1"/>
    <property type="molecule type" value="Genomic_DNA"/>
</dbReference>
<feature type="compositionally biased region" description="Basic and acidic residues" evidence="1">
    <location>
        <begin position="96"/>
        <end position="111"/>
    </location>
</feature>
<comment type="caution">
    <text evidence="2">The sequence shown here is derived from an EMBL/GenBank/DDBJ whole genome shotgun (WGS) entry which is preliminary data.</text>
</comment>
<evidence type="ECO:0000313" key="3">
    <source>
        <dbReference type="Proteomes" id="UP001583172"/>
    </source>
</evidence>
<accession>A0ABR3VLC8</accession>
<sequence length="235" mass="25830">MEFDHSHAHASNPSPRNPTSRSNNYPYTAAYLREAAARSGSNTITFAEAFPAPTSLPCHIGPAAPDQLLERGELRLDYSCGGRKRGRHGDWDDELDGRHHDYGHGNEHDNINDEGDEEEEEEEEEEDGNGAGFAYSHGHERDGMEKESNGGGDNDDDDTEKCSSGVKKKKRKAVRDRETGAKKRDKGKGKATGEYPWGSSVFPAGYKPASVEDVLDVDVTGLCGYSQRGTEVDEW</sequence>
<evidence type="ECO:0000313" key="2">
    <source>
        <dbReference type="EMBL" id="KAL1842694.1"/>
    </source>
</evidence>
<feature type="compositionally biased region" description="Low complexity" evidence="1">
    <location>
        <begin position="11"/>
        <end position="25"/>
    </location>
</feature>
<keyword evidence="3" id="KW-1185">Reference proteome</keyword>
<reference evidence="2 3" key="1">
    <citation type="journal article" date="2024" name="Commun. Biol.">
        <title>Comparative genomic analysis of thermophilic fungi reveals convergent evolutionary adaptations and gene losses.</title>
        <authorList>
            <person name="Steindorff A.S."/>
            <person name="Aguilar-Pontes M.V."/>
            <person name="Robinson A.J."/>
            <person name="Andreopoulos B."/>
            <person name="LaButti K."/>
            <person name="Kuo A."/>
            <person name="Mondo S."/>
            <person name="Riley R."/>
            <person name="Otillar R."/>
            <person name="Haridas S."/>
            <person name="Lipzen A."/>
            <person name="Grimwood J."/>
            <person name="Schmutz J."/>
            <person name="Clum A."/>
            <person name="Reid I.D."/>
            <person name="Moisan M.C."/>
            <person name="Butler G."/>
            <person name="Nguyen T.T.M."/>
            <person name="Dewar K."/>
            <person name="Conant G."/>
            <person name="Drula E."/>
            <person name="Henrissat B."/>
            <person name="Hansel C."/>
            <person name="Singer S."/>
            <person name="Hutchinson M.I."/>
            <person name="de Vries R.P."/>
            <person name="Natvig D.O."/>
            <person name="Powell A.J."/>
            <person name="Tsang A."/>
            <person name="Grigoriev I.V."/>
        </authorList>
    </citation>
    <scope>NUCLEOTIDE SEQUENCE [LARGE SCALE GENOMIC DNA]</scope>
    <source>
        <strain evidence="2 3">CBS 620.91</strain>
    </source>
</reference>
<feature type="region of interest" description="Disordered" evidence="1">
    <location>
        <begin position="1"/>
        <end position="25"/>
    </location>
</feature>
<proteinExistence type="predicted"/>